<dbReference type="OrthoDB" id="2747330at2759"/>
<dbReference type="InterPro" id="IPR033121">
    <property type="entry name" value="PEPTIDASE_A1"/>
</dbReference>
<feature type="signal peptide" evidence="3">
    <location>
        <begin position="1"/>
        <end position="17"/>
    </location>
</feature>
<reference evidence="5" key="1">
    <citation type="submission" date="2020-12" db="EMBL/GenBank/DDBJ databases">
        <title>Metabolic potential, ecology and presence of endohyphal bacteria is reflected in genomic diversity of Mucoromycotina.</title>
        <authorList>
            <person name="Muszewska A."/>
            <person name="Okrasinska A."/>
            <person name="Steczkiewicz K."/>
            <person name="Drgas O."/>
            <person name="Orlowska M."/>
            <person name="Perlinska-Lenart U."/>
            <person name="Aleksandrzak-Piekarczyk T."/>
            <person name="Szatraj K."/>
            <person name="Zielenkiewicz U."/>
            <person name="Pilsyk S."/>
            <person name="Malc E."/>
            <person name="Mieczkowski P."/>
            <person name="Kruszewska J.S."/>
            <person name="Biernat P."/>
            <person name="Pawlowska J."/>
        </authorList>
    </citation>
    <scope>NUCLEOTIDE SEQUENCE</scope>
    <source>
        <strain evidence="5">WA0000017839</strain>
    </source>
</reference>
<evidence type="ECO:0000256" key="1">
    <source>
        <dbReference type="ARBA" id="ARBA00007447"/>
    </source>
</evidence>
<comment type="similarity">
    <text evidence="1">Belongs to the peptidase A1 family.</text>
</comment>
<organism evidence="5 6">
    <name type="scientific">Mucor saturninus</name>
    <dbReference type="NCBI Taxonomy" id="64648"/>
    <lineage>
        <taxon>Eukaryota</taxon>
        <taxon>Fungi</taxon>
        <taxon>Fungi incertae sedis</taxon>
        <taxon>Mucoromycota</taxon>
        <taxon>Mucoromycotina</taxon>
        <taxon>Mucoromycetes</taxon>
        <taxon>Mucorales</taxon>
        <taxon>Mucorineae</taxon>
        <taxon>Mucoraceae</taxon>
        <taxon>Mucor</taxon>
    </lineage>
</organism>
<dbReference type="GO" id="GO:0006508">
    <property type="term" value="P:proteolysis"/>
    <property type="evidence" value="ECO:0007669"/>
    <property type="project" value="InterPro"/>
</dbReference>
<dbReference type="InterPro" id="IPR001461">
    <property type="entry name" value="Aspartic_peptidase_A1"/>
</dbReference>
<dbReference type="InterPro" id="IPR021109">
    <property type="entry name" value="Peptidase_aspartic_dom_sf"/>
</dbReference>
<dbReference type="Proteomes" id="UP000603453">
    <property type="component" value="Unassembled WGS sequence"/>
</dbReference>
<evidence type="ECO:0000313" key="5">
    <source>
        <dbReference type="EMBL" id="KAG2201737.1"/>
    </source>
</evidence>
<dbReference type="Gene3D" id="2.40.70.10">
    <property type="entry name" value="Acid Proteases"/>
    <property type="match status" value="2"/>
</dbReference>
<dbReference type="AlphaFoldDB" id="A0A8H7QZL9"/>
<evidence type="ECO:0000313" key="6">
    <source>
        <dbReference type="Proteomes" id="UP000603453"/>
    </source>
</evidence>
<name>A0A8H7QZL9_9FUNG</name>
<dbReference type="EMBL" id="JAEPRD010000068">
    <property type="protein sequence ID" value="KAG2201737.1"/>
    <property type="molecule type" value="Genomic_DNA"/>
</dbReference>
<dbReference type="InterPro" id="IPR034164">
    <property type="entry name" value="Pepsin-like_dom"/>
</dbReference>
<keyword evidence="3" id="KW-0732">Signal</keyword>
<evidence type="ECO:0000256" key="3">
    <source>
        <dbReference type="SAM" id="SignalP"/>
    </source>
</evidence>
<feature type="domain" description="Peptidase A1" evidence="4">
    <location>
        <begin position="48"/>
        <end position="404"/>
    </location>
</feature>
<dbReference type="GO" id="GO:0004190">
    <property type="term" value="F:aspartic-type endopeptidase activity"/>
    <property type="evidence" value="ECO:0007669"/>
    <property type="project" value="InterPro"/>
</dbReference>
<gene>
    <name evidence="5" type="ORF">INT47_001997</name>
</gene>
<proteinExistence type="inferred from homology"/>
<evidence type="ECO:0000259" key="4">
    <source>
        <dbReference type="PROSITE" id="PS51767"/>
    </source>
</evidence>
<dbReference type="PRINTS" id="PR00792">
    <property type="entry name" value="PEPSIN"/>
</dbReference>
<protein>
    <recommendedName>
        <fullName evidence="4">Peptidase A1 domain-containing protein</fullName>
    </recommendedName>
</protein>
<keyword evidence="2" id="KW-1015">Disulfide bond</keyword>
<feature type="disulfide bond" evidence="2">
    <location>
        <begin position="329"/>
        <end position="367"/>
    </location>
</feature>
<accession>A0A8H7QZL9</accession>
<keyword evidence="6" id="KW-1185">Reference proteome</keyword>
<comment type="caution">
    <text evidence="5">The sequence shown here is derived from an EMBL/GenBank/DDBJ whole genome shotgun (WGS) entry which is preliminary data.</text>
</comment>
<dbReference type="SUPFAM" id="SSF50630">
    <property type="entry name" value="Acid proteases"/>
    <property type="match status" value="1"/>
</dbReference>
<dbReference type="Pfam" id="PF00026">
    <property type="entry name" value="Asp"/>
    <property type="match status" value="2"/>
</dbReference>
<dbReference type="PANTHER" id="PTHR47966:SF51">
    <property type="entry name" value="BETA-SITE APP-CLEAVING ENZYME, ISOFORM A-RELATED"/>
    <property type="match status" value="1"/>
</dbReference>
<dbReference type="PANTHER" id="PTHR47966">
    <property type="entry name" value="BETA-SITE APP-CLEAVING ENZYME, ISOFORM A-RELATED"/>
    <property type="match status" value="1"/>
</dbReference>
<dbReference type="CDD" id="cd05471">
    <property type="entry name" value="pepsin_like"/>
    <property type="match status" value="1"/>
</dbReference>
<dbReference type="PROSITE" id="PS51767">
    <property type="entry name" value="PEPTIDASE_A1"/>
    <property type="match status" value="1"/>
</dbReference>
<evidence type="ECO:0000256" key="2">
    <source>
        <dbReference type="PIRSR" id="PIRSR601461-2"/>
    </source>
</evidence>
<sequence>MKTTLICLAAIALSVTAEPIQRIPLFYKRSSGEDFRSVEGQVLKNGMLGGVVQIGNPPKNFTMAFDTSTGFSWVRGEQCGDANCQGRNSYDARNSTTAISTGRSFTKDYGKGIVYSTIYADTFQFSDITVKNMTFGGAYRMENFDEGFDGFLGLGRNVNLNITNVKYAKRDVPPPGFVQAAFQQTYGLQSSQFGMYTTSVGSGFSDSGSVPASPGQSSNPVTSGGFGFAKRSLDEPAGYLVIGGIDTDAIKGKLYNINANEDTGSGNWAVPVRQAEFEDDLEFEVDKNANAVLSTSTDVIGLPNKQADEFQKHWYAEYDEPDNTFMIPCCLMDRLTAFNIQFGGVKVSIPPSYWSHPREVNSCCELCRTHIGRSDSDTDYVIGSALTNAFYSQFDSESNKIGLAMKKSHIEDDGLELYEA</sequence>
<feature type="chain" id="PRO_5034856810" description="Peptidase A1 domain-containing protein" evidence="3">
    <location>
        <begin position="18"/>
        <end position="420"/>
    </location>
</feature>